<evidence type="ECO:0000313" key="4">
    <source>
        <dbReference type="Proteomes" id="UP000824229"/>
    </source>
</evidence>
<protein>
    <submittedName>
        <fullName evidence="3">TPM domain-containing protein</fullName>
    </submittedName>
</protein>
<evidence type="ECO:0000256" key="1">
    <source>
        <dbReference type="SAM" id="MobiDB-lite"/>
    </source>
</evidence>
<dbReference type="PANTHER" id="PTHR30373:SF2">
    <property type="entry name" value="UPF0603 PROTEIN YGCG"/>
    <property type="match status" value="1"/>
</dbReference>
<reference evidence="3" key="1">
    <citation type="journal article" date="2021" name="PeerJ">
        <title>Extensive microbial diversity within the chicken gut microbiome revealed by metagenomics and culture.</title>
        <authorList>
            <person name="Gilroy R."/>
            <person name="Ravi A."/>
            <person name="Getino M."/>
            <person name="Pursley I."/>
            <person name="Horton D.L."/>
            <person name="Alikhan N.F."/>
            <person name="Baker D."/>
            <person name="Gharbi K."/>
            <person name="Hall N."/>
            <person name="Watson M."/>
            <person name="Adriaenssens E.M."/>
            <person name="Foster-Nyarko E."/>
            <person name="Jarju S."/>
            <person name="Secka A."/>
            <person name="Antonio M."/>
            <person name="Oren A."/>
            <person name="Chaudhuri R.R."/>
            <person name="La Ragione R."/>
            <person name="Hildebrand F."/>
            <person name="Pallen M.J."/>
        </authorList>
    </citation>
    <scope>NUCLEOTIDE SEQUENCE</scope>
    <source>
        <strain evidence="3">B5-657</strain>
    </source>
</reference>
<feature type="domain" description="TPM" evidence="2">
    <location>
        <begin position="42"/>
        <end position="159"/>
    </location>
</feature>
<accession>A0A9E2NNI8</accession>
<feature type="region of interest" description="Disordered" evidence="1">
    <location>
        <begin position="240"/>
        <end position="263"/>
    </location>
</feature>
<dbReference type="PANTHER" id="PTHR30373">
    <property type="entry name" value="UPF0603 PROTEIN YGCG"/>
    <property type="match status" value="1"/>
</dbReference>
<organism evidence="3 4">
    <name type="scientific">Candidatus Cellulosilyticum pullistercoris</name>
    <dbReference type="NCBI Taxonomy" id="2838521"/>
    <lineage>
        <taxon>Bacteria</taxon>
        <taxon>Bacillati</taxon>
        <taxon>Bacillota</taxon>
        <taxon>Clostridia</taxon>
        <taxon>Lachnospirales</taxon>
        <taxon>Cellulosilyticaceae</taxon>
        <taxon>Cellulosilyticum</taxon>
    </lineage>
</organism>
<reference evidence="3" key="2">
    <citation type="submission" date="2021-04" db="EMBL/GenBank/DDBJ databases">
        <authorList>
            <person name="Gilroy R."/>
        </authorList>
    </citation>
    <scope>NUCLEOTIDE SEQUENCE</scope>
    <source>
        <strain evidence="3">B5-657</strain>
    </source>
</reference>
<dbReference type="Pfam" id="PF04536">
    <property type="entry name" value="TPM_phosphatase"/>
    <property type="match status" value="1"/>
</dbReference>
<dbReference type="Proteomes" id="UP000824229">
    <property type="component" value="Unassembled WGS sequence"/>
</dbReference>
<evidence type="ECO:0000259" key="2">
    <source>
        <dbReference type="Pfam" id="PF04536"/>
    </source>
</evidence>
<name>A0A9E2NNI8_9FIRM</name>
<dbReference type="InterPro" id="IPR007621">
    <property type="entry name" value="TPM_dom"/>
</dbReference>
<gene>
    <name evidence="3" type="ORF">H9872_06825</name>
</gene>
<evidence type="ECO:0000313" key="3">
    <source>
        <dbReference type="EMBL" id="MBU3804453.1"/>
    </source>
</evidence>
<sequence length="263" mass="28395">MKNIRDFRRYSSLILIVILLIGTFSVSAAIRYPSPTSNKYLNDYAGIVDESSSKQIIALGNELERQTGAQAIIVTIDSLEGVPIEDYANGLFRKWGIGQKNKDNGLLILLAVKDKTWRVEVGRGLEGRLPDALTNRVMVELGKDHFIAGEYGLGLTKTYSVFCDEIATEYGVTLTHSLHVRLPVQNHTSTQHRSSLPYFLIIGLLVIDLLFNRGRLIGFIGQMIFWSSLSGGNRNGRGGPGGGGGFGGFGGGSSNGGGSSGGW</sequence>
<dbReference type="Gene3D" id="3.10.310.50">
    <property type="match status" value="1"/>
</dbReference>
<dbReference type="EMBL" id="JAHLFQ010000152">
    <property type="protein sequence ID" value="MBU3804453.1"/>
    <property type="molecule type" value="Genomic_DNA"/>
</dbReference>
<dbReference type="AlphaFoldDB" id="A0A9E2NNI8"/>
<comment type="caution">
    <text evidence="3">The sequence shown here is derived from an EMBL/GenBank/DDBJ whole genome shotgun (WGS) entry which is preliminary data.</text>
</comment>
<proteinExistence type="predicted"/>